<proteinExistence type="predicted"/>
<evidence type="ECO:0000313" key="3">
    <source>
        <dbReference type="EMBL" id="KFK29164.1"/>
    </source>
</evidence>
<dbReference type="PANTHER" id="PTHR31533">
    <property type="entry name" value="GPI-ANCHORED PROTEIN LLG1-RELATED-RELATED"/>
    <property type="match status" value="1"/>
</dbReference>
<dbReference type="Pfam" id="PF26578">
    <property type="entry name" value="LLG1"/>
    <property type="match status" value="1"/>
</dbReference>
<feature type="chain" id="PRO_5001822034" description="GPI-anchored protein LLG1-like domain-containing protein" evidence="1">
    <location>
        <begin position="20"/>
        <end position="159"/>
    </location>
</feature>
<dbReference type="GO" id="GO:0010183">
    <property type="term" value="P:pollen tube guidance"/>
    <property type="evidence" value="ECO:0007669"/>
    <property type="project" value="EnsemblPlants"/>
</dbReference>
<feature type="signal peptide" evidence="1">
    <location>
        <begin position="1"/>
        <end position="19"/>
    </location>
</feature>
<dbReference type="GO" id="GO:0010483">
    <property type="term" value="P:pollen tube reception"/>
    <property type="evidence" value="ECO:0007669"/>
    <property type="project" value="EnsemblPlants"/>
</dbReference>
<dbReference type="eggNOG" id="ENOG502S17V">
    <property type="taxonomic scope" value="Eukaryota"/>
</dbReference>
<dbReference type="Proteomes" id="UP000029120">
    <property type="component" value="Chromosome 7"/>
</dbReference>
<dbReference type="InterPro" id="IPR058888">
    <property type="entry name" value="LLG1-like"/>
</dbReference>
<evidence type="ECO:0000313" key="4">
    <source>
        <dbReference type="Proteomes" id="UP000029120"/>
    </source>
</evidence>
<dbReference type="InterPro" id="IPR039307">
    <property type="entry name" value="LORELEI-like"/>
</dbReference>
<dbReference type="OMA" id="RCKGPAF"/>
<gene>
    <name evidence="3" type="ordered locus">AALP_Aa7g097800</name>
</gene>
<organism evidence="3 4">
    <name type="scientific">Arabis alpina</name>
    <name type="common">Alpine rock-cress</name>
    <dbReference type="NCBI Taxonomy" id="50452"/>
    <lineage>
        <taxon>Eukaryota</taxon>
        <taxon>Viridiplantae</taxon>
        <taxon>Streptophyta</taxon>
        <taxon>Embryophyta</taxon>
        <taxon>Tracheophyta</taxon>
        <taxon>Spermatophyta</taxon>
        <taxon>Magnoliopsida</taxon>
        <taxon>eudicotyledons</taxon>
        <taxon>Gunneridae</taxon>
        <taxon>Pentapetalae</taxon>
        <taxon>rosids</taxon>
        <taxon>malvids</taxon>
        <taxon>Brassicales</taxon>
        <taxon>Brassicaceae</taxon>
        <taxon>Arabideae</taxon>
        <taxon>Arabis</taxon>
    </lineage>
</organism>
<sequence>MELKLLLLLLALLVSLSLSSSISNRVFKSQTLVSGRNLLQAKKKCEVHFEYMDYKVITKRCKGPAFPARECCAAFIEFACPYVNQINDLNSDCANTMFSYINIYGNYPLGLFANECKDTKYGLVCPSPPLGSPNLTADSTAPCLISLLVSTLLAFLVLA</sequence>
<protein>
    <recommendedName>
        <fullName evidence="2">GPI-anchored protein LLG1-like domain-containing protein</fullName>
    </recommendedName>
</protein>
<name>A0A087GH12_ARAAL</name>
<dbReference type="AlphaFoldDB" id="A0A087GH12"/>
<reference evidence="4" key="1">
    <citation type="journal article" date="2015" name="Nat. Plants">
        <title>Genome expansion of Arabis alpina linked with retrotransposition and reduced symmetric DNA methylation.</title>
        <authorList>
            <person name="Willing E.M."/>
            <person name="Rawat V."/>
            <person name="Mandakova T."/>
            <person name="Maumus F."/>
            <person name="James G.V."/>
            <person name="Nordstroem K.J."/>
            <person name="Becker C."/>
            <person name="Warthmann N."/>
            <person name="Chica C."/>
            <person name="Szarzynska B."/>
            <person name="Zytnicki M."/>
            <person name="Albani M.C."/>
            <person name="Kiefer C."/>
            <person name="Bergonzi S."/>
            <person name="Castaings L."/>
            <person name="Mateos J.L."/>
            <person name="Berns M.C."/>
            <person name="Bujdoso N."/>
            <person name="Piofczyk T."/>
            <person name="de Lorenzo L."/>
            <person name="Barrero-Sicilia C."/>
            <person name="Mateos I."/>
            <person name="Piednoel M."/>
            <person name="Hagmann J."/>
            <person name="Chen-Min-Tao R."/>
            <person name="Iglesias-Fernandez R."/>
            <person name="Schuster S.C."/>
            <person name="Alonso-Blanco C."/>
            <person name="Roudier F."/>
            <person name="Carbonero P."/>
            <person name="Paz-Ares J."/>
            <person name="Davis S.J."/>
            <person name="Pecinka A."/>
            <person name="Quesneville H."/>
            <person name="Colot V."/>
            <person name="Lysak M.A."/>
            <person name="Weigel D."/>
            <person name="Coupland G."/>
            <person name="Schneeberger K."/>
        </authorList>
    </citation>
    <scope>NUCLEOTIDE SEQUENCE [LARGE SCALE GENOMIC DNA]</scope>
    <source>
        <strain evidence="4">cv. Pajares</strain>
    </source>
</reference>
<dbReference type="PANTHER" id="PTHR31533:SF31">
    <property type="entry name" value="GPI-ANCHORED PROTEIN LORELEI"/>
    <property type="match status" value="1"/>
</dbReference>
<dbReference type="Gramene" id="KFK29164">
    <property type="protein sequence ID" value="KFK29164"/>
    <property type="gene ID" value="AALP_AA7G097800"/>
</dbReference>
<dbReference type="OrthoDB" id="585255at2759"/>
<dbReference type="GO" id="GO:0010198">
    <property type="term" value="P:synergid death"/>
    <property type="evidence" value="ECO:0007669"/>
    <property type="project" value="EnsemblPlants"/>
</dbReference>
<keyword evidence="1" id="KW-0732">Signal</keyword>
<accession>A0A087GH12</accession>
<dbReference type="GO" id="GO:0009567">
    <property type="term" value="P:double fertilization forming a zygote and endosperm"/>
    <property type="evidence" value="ECO:0007669"/>
    <property type="project" value="EnsemblPlants"/>
</dbReference>
<feature type="domain" description="GPI-anchored protein LLG1-like" evidence="2">
    <location>
        <begin position="47"/>
        <end position="123"/>
    </location>
</feature>
<evidence type="ECO:0000256" key="1">
    <source>
        <dbReference type="SAM" id="SignalP"/>
    </source>
</evidence>
<evidence type="ECO:0000259" key="2">
    <source>
        <dbReference type="Pfam" id="PF26578"/>
    </source>
</evidence>
<dbReference type="EMBL" id="CM002875">
    <property type="protein sequence ID" value="KFK29164.1"/>
    <property type="molecule type" value="Genomic_DNA"/>
</dbReference>
<dbReference type="GO" id="GO:0005886">
    <property type="term" value="C:plasma membrane"/>
    <property type="evidence" value="ECO:0007669"/>
    <property type="project" value="EnsemblPlants"/>
</dbReference>
<keyword evidence="4" id="KW-1185">Reference proteome</keyword>